<evidence type="ECO:0000313" key="1">
    <source>
        <dbReference type="Proteomes" id="UP000887565"/>
    </source>
</evidence>
<accession>A0A915HPH8</accession>
<reference evidence="2" key="1">
    <citation type="submission" date="2022-11" db="UniProtKB">
        <authorList>
            <consortium name="WormBaseParasite"/>
        </authorList>
    </citation>
    <scope>IDENTIFICATION</scope>
</reference>
<dbReference type="WBParaSite" id="nRc.2.0.1.t03257-RA">
    <property type="protein sequence ID" value="nRc.2.0.1.t03257-RA"/>
    <property type="gene ID" value="nRc.2.0.1.g03257"/>
</dbReference>
<proteinExistence type="predicted"/>
<protein>
    <submittedName>
        <fullName evidence="2">Uncharacterized protein</fullName>
    </submittedName>
</protein>
<dbReference type="AlphaFoldDB" id="A0A915HPH8"/>
<dbReference type="Proteomes" id="UP000887565">
    <property type="component" value="Unplaced"/>
</dbReference>
<evidence type="ECO:0000313" key="2">
    <source>
        <dbReference type="WBParaSite" id="nRc.2.0.1.t03257-RA"/>
    </source>
</evidence>
<keyword evidence="1" id="KW-1185">Reference proteome</keyword>
<sequence>MNDKNTHPCSNRTCSSMILSVTVRSTTASETPPPHSALESVINTKKLIERFKLSKTILNYCIRSDQQRHRRGVRKSKQLKWQPLQNWSRLFLINIITKHQVRI</sequence>
<name>A0A915HPH8_ROMCU</name>
<organism evidence="1 2">
    <name type="scientific">Romanomermis culicivorax</name>
    <name type="common">Nematode worm</name>
    <dbReference type="NCBI Taxonomy" id="13658"/>
    <lineage>
        <taxon>Eukaryota</taxon>
        <taxon>Metazoa</taxon>
        <taxon>Ecdysozoa</taxon>
        <taxon>Nematoda</taxon>
        <taxon>Enoplea</taxon>
        <taxon>Dorylaimia</taxon>
        <taxon>Mermithida</taxon>
        <taxon>Mermithoidea</taxon>
        <taxon>Mermithidae</taxon>
        <taxon>Romanomermis</taxon>
    </lineage>
</organism>